<dbReference type="EMBL" id="KL367485">
    <property type="protein sequence ID" value="KFD70772.1"/>
    <property type="molecule type" value="Genomic_DNA"/>
</dbReference>
<evidence type="ECO:0000313" key="2">
    <source>
        <dbReference type="EMBL" id="KFD58043.1"/>
    </source>
</evidence>
<dbReference type="Proteomes" id="UP000030758">
    <property type="component" value="Unassembled WGS sequence"/>
</dbReference>
<protein>
    <submittedName>
        <fullName evidence="3">Uncharacterized protein</fullName>
    </submittedName>
</protein>
<evidence type="ECO:0000313" key="3">
    <source>
        <dbReference type="EMBL" id="KFD70772.1"/>
    </source>
</evidence>
<feature type="region of interest" description="Disordered" evidence="1">
    <location>
        <begin position="45"/>
        <end position="67"/>
    </location>
</feature>
<evidence type="ECO:0000256" key="1">
    <source>
        <dbReference type="SAM" id="MobiDB-lite"/>
    </source>
</evidence>
<sequence length="79" mass="8073">MGTIALGSTGRQTVALDPCRITMATSASVSSKRPIDHEMKGIHGRISALGSPPVSVQPPPDDGGQSAVAAYGGRWGEEV</sequence>
<accession>A0A085NMS6</accession>
<dbReference type="EMBL" id="KL363186">
    <property type="protein sequence ID" value="KFD58043.1"/>
    <property type="molecule type" value="Genomic_DNA"/>
</dbReference>
<evidence type="ECO:0000313" key="4">
    <source>
        <dbReference type="Proteomes" id="UP000030764"/>
    </source>
</evidence>
<dbReference type="AlphaFoldDB" id="A0A085NMS6"/>
<name>A0A085NMS6_9BILA</name>
<gene>
    <name evidence="2" type="ORF">M513_01276</name>
    <name evidence="3" type="ORF">M514_01276</name>
</gene>
<dbReference type="Proteomes" id="UP000030764">
    <property type="component" value="Unassembled WGS sequence"/>
</dbReference>
<proteinExistence type="predicted"/>
<keyword evidence="4" id="KW-1185">Reference proteome</keyword>
<reference evidence="3 4" key="1">
    <citation type="journal article" date="2014" name="Nat. Genet.">
        <title>Genome and transcriptome of the porcine whipworm Trichuris suis.</title>
        <authorList>
            <person name="Jex A.R."/>
            <person name="Nejsum P."/>
            <person name="Schwarz E.M."/>
            <person name="Hu L."/>
            <person name="Young N.D."/>
            <person name="Hall R.S."/>
            <person name="Korhonen P.K."/>
            <person name="Liao S."/>
            <person name="Thamsborg S."/>
            <person name="Xia J."/>
            <person name="Xu P."/>
            <person name="Wang S."/>
            <person name="Scheerlinck J.P."/>
            <person name="Hofmann A."/>
            <person name="Sternberg P.W."/>
            <person name="Wang J."/>
            <person name="Gasser R.B."/>
        </authorList>
    </citation>
    <scope>NUCLEOTIDE SEQUENCE [LARGE SCALE GENOMIC DNA]</scope>
    <source>
        <strain evidence="3">DCEP-RM93F</strain>
        <strain evidence="2">DCEP-RM93M</strain>
    </source>
</reference>
<organism evidence="3">
    <name type="scientific">Trichuris suis</name>
    <name type="common">pig whipworm</name>
    <dbReference type="NCBI Taxonomy" id="68888"/>
    <lineage>
        <taxon>Eukaryota</taxon>
        <taxon>Metazoa</taxon>
        <taxon>Ecdysozoa</taxon>
        <taxon>Nematoda</taxon>
        <taxon>Enoplea</taxon>
        <taxon>Dorylaimia</taxon>
        <taxon>Trichinellida</taxon>
        <taxon>Trichuridae</taxon>
        <taxon>Trichuris</taxon>
    </lineage>
</organism>